<comment type="catalytic activity">
    <reaction evidence="1">
        <text>(S)-3-amino-2-methylpropanoate + 2-oxoglutarate = 2-methyl-3-oxopropanoate + L-glutamate</text>
        <dbReference type="Rhea" id="RHEA:13993"/>
        <dbReference type="ChEBI" id="CHEBI:16810"/>
        <dbReference type="ChEBI" id="CHEBI:29985"/>
        <dbReference type="ChEBI" id="CHEBI:57700"/>
        <dbReference type="ChEBI" id="CHEBI:58655"/>
        <dbReference type="EC" id="2.6.1.22"/>
    </reaction>
</comment>
<evidence type="ECO:0000256" key="4">
    <source>
        <dbReference type="ARBA" id="ARBA00008954"/>
    </source>
</evidence>
<evidence type="ECO:0000256" key="13">
    <source>
        <dbReference type="ARBA" id="ARBA00031787"/>
    </source>
</evidence>
<dbReference type="EMBL" id="BFAV01000157">
    <property type="protein sequence ID" value="GBF35293.1"/>
    <property type="molecule type" value="Genomic_DNA"/>
</dbReference>
<keyword evidence="18" id="KW-1185">Reference proteome</keyword>
<evidence type="ECO:0000313" key="18">
    <source>
        <dbReference type="Proteomes" id="UP000239549"/>
    </source>
</evidence>
<dbReference type="InterPro" id="IPR015421">
    <property type="entry name" value="PyrdxlP-dep_Trfase_major"/>
</dbReference>
<dbReference type="Proteomes" id="UP000239549">
    <property type="component" value="Unassembled WGS sequence"/>
</dbReference>
<name>A0A2L2XHW9_9FIRM</name>
<keyword evidence="7 17" id="KW-0032">Aminotransferase</keyword>
<evidence type="ECO:0000256" key="9">
    <source>
        <dbReference type="ARBA" id="ARBA00022898"/>
    </source>
</evidence>
<dbReference type="PIRSF" id="PIRSF000521">
    <property type="entry name" value="Transaminase_4ab_Lys_Orn"/>
    <property type="match status" value="1"/>
</dbReference>
<sequence length="446" mass="47623">MTMEFKPNAAGLPGPKGQALLDRKAKIVARGISNSTPIFVDEAKGAMLKDVDGNTFIDFYGGIATLNAGHCPEPVVNAIKEQADKLLHTCFMVTMYEPYVALAEKIAELAPGNFPKKVMFANSGAEAVENAVKIARSATKRSGIVAFECAFHGRTLMTMTLTSKVKPYKFGFGPFAPDVYKVPSAYCYRCYYNSTYPGCGMHCLERFDRFFAAEAAPESIAAMIIEPVQGEGGFLVPPKEFLPGLKSICEKHGIVFIADEVQTGFGRTGKMFAVEHFGVVPDLMTVAKSIAAGMPLSGVVGKAEIMDAPDPGYIGGTYGGNPVSCAAGLATIDYLQSGNLADRSSALGAKSIERLKALQEKYPMIGDVRGLGAMVAMELVKDSKTKEPAKEAAGQIVSECYKRGLLLLGAGIFGNVVRMLMPLSITEQQFEQGFAILDGVAAEVLK</sequence>
<keyword evidence="8 17" id="KW-0808">Transferase</keyword>
<dbReference type="AlphaFoldDB" id="A0A2L2XHW9"/>
<dbReference type="Pfam" id="PF00202">
    <property type="entry name" value="Aminotran_3"/>
    <property type="match status" value="1"/>
</dbReference>
<dbReference type="EC" id="2.6.1.19" evidence="6"/>
<dbReference type="PANTHER" id="PTHR11986">
    <property type="entry name" value="AMINOTRANSFERASE CLASS III"/>
    <property type="match status" value="1"/>
</dbReference>
<dbReference type="GO" id="GO:0042802">
    <property type="term" value="F:identical protein binding"/>
    <property type="evidence" value="ECO:0007669"/>
    <property type="project" value="TreeGrafter"/>
</dbReference>
<dbReference type="NCBIfam" id="TIGR00700">
    <property type="entry name" value="GABAtrnsam"/>
    <property type="match status" value="1"/>
</dbReference>
<gene>
    <name evidence="17" type="ORF">DCCM_4416</name>
</gene>
<dbReference type="GO" id="GO:0034386">
    <property type="term" value="F:4-aminobutyrate:2-oxoglutarate transaminase activity"/>
    <property type="evidence" value="ECO:0007669"/>
    <property type="project" value="UniProtKB-EC"/>
</dbReference>
<comment type="caution">
    <text evidence="17">The sequence shown here is derived from an EMBL/GenBank/DDBJ whole genome shotgun (WGS) entry which is preliminary data.</text>
</comment>
<dbReference type="SUPFAM" id="SSF53383">
    <property type="entry name" value="PLP-dependent transferases"/>
    <property type="match status" value="1"/>
</dbReference>
<dbReference type="PROSITE" id="PS00600">
    <property type="entry name" value="AA_TRANSFER_CLASS_3"/>
    <property type="match status" value="1"/>
</dbReference>
<dbReference type="FunFam" id="3.40.640.10:FF:000013">
    <property type="entry name" value="4-aminobutyrate aminotransferase"/>
    <property type="match status" value="1"/>
</dbReference>
<evidence type="ECO:0000256" key="15">
    <source>
        <dbReference type="ARBA" id="ARBA00050054"/>
    </source>
</evidence>
<dbReference type="GO" id="GO:0030170">
    <property type="term" value="F:pyridoxal phosphate binding"/>
    <property type="evidence" value="ECO:0007669"/>
    <property type="project" value="InterPro"/>
</dbReference>
<dbReference type="InterPro" id="IPR049704">
    <property type="entry name" value="Aminotrans_3_PPA_site"/>
</dbReference>
<evidence type="ECO:0000256" key="6">
    <source>
        <dbReference type="ARBA" id="ARBA00012912"/>
    </source>
</evidence>
<organism evidence="17 18">
    <name type="scientific">Desulfocucumis palustris</name>
    <dbReference type="NCBI Taxonomy" id="1898651"/>
    <lineage>
        <taxon>Bacteria</taxon>
        <taxon>Bacillati</taxon>
        <taxon>Bacillota</taxon>
        <taxon>Clostridia</taxon>
        <taxon>Eubacteriales</taxon>
        <taxon>Desulfocucumaceae</taxon>
        <taxon>Desulfocucumis</taxon>
    </lineage>
</organism>
<dbReference type="InterPro" id="IPR050103">
    <property type="entry name" value="Class-III_PLP-dep_AT"/>
</dbReference>
<evidence type="ECO:0000256" key="10">
    <source>
        <dbReference type="ARBA" id="ARBA00029760"/>
    </source>
</evidence>
<dbReference type="InterPro" id="IPR015422">
    <property type="entry name" value="PyrdxlP-dep_Trfase_small"/>
</dbReference>
<evidence type="ECO:0000256" key="2">
    <source>
        <dbReference type="ARBA" id="ARBA00001933"/>
    </source>
</evidence>
<proteinExistence type="inferred from homology"/>
<evidence type="ECO:0000313" key="17">
    <source>
        <dbReference type="EMBL" id="GBF35293.1"/>
    </source>
</evidence>
<dbReference type="InterPro" id="IPR005814">
    <property type="entry name" value="Aminotrans_3"/>
</dbReference>
<comment type="cofactor">
    <cofactor evidence="2">
        <name>pyridoxal 5'-phosphate</name>
        <dbReference type="ChEBI" id="CHEBI:597326"/>
    </cofactor>
</comment>
<comment type="pathway">
    <text evidence="3">Amino-acid degradation; 4-aminobutanoate degradation.</text>
</comment>
<dbReference type="InterPro" id="IPR004632">
    <property type="entry name" value="4NH2But_aminotransferase_bac"/>
</dbReference>
<dbReference type="Gene3D" id="3.90.1150.10">
    <property type="entry name" value="Aspartate Aminotransferase, domain 1"/>
    <property type="match status" value="1"/>
</dbReference>
<dbReference type="GO" id="GO:0047298">
    <property type="term" value="F:(S)-3-amino-2-methylpropionate transaminase activity"/>
    <property type="evidence" value="ECO:0007669"/>
    <property type="project" value="UniProtKB-EC"/>
</dbReference>
<dbReference type="RefSeq" id="WP_373855498.1">
    <property type="nucleotide sequence ID" value="NZ_BFAV01000157.1"/>
</dbReference>
<evidence type="ECO:0000256" key="7">
    <source>
        <dbReference type="ARBA" id="ARBA00022576"/>
    </source>
</evidence>
<comment type="catalytic activity">
    <reaction evidence="14">
        <text>4-aminobutanoate + 2-oxoglutarate = succinate semialdehyde + L-glutamate</text>
        <dbReference type="Rhea" id="RHEA:23352"/>
        <dbReference type="ChEBI" id="CHEBI:16810"/>
        <dbReference type="ChEBI" id="CHEBI:29985"/>
        <dbReference type="ChEBI" id="CHEBI:57706"/>
        <dbReference type="ChEBI" id="CHEBI:59888"/>
        <dbReference type="EC" id="2.6.1.19"/>
    </reaction>
</comment>
<evidence type="ECO:0000256" key="11">
    <source>
        <dbReference type="ARBA" id="ARBA00030204"/>
    </source>
</evidence>
<dbReference type="GO" id="GO:0009448">
    <property type="term" value="P:gamma-aminobutyric acid metabolic process"/>
    <property type="evidence" value="ECO:0007669"/>
    <property type="project" value="InterPro"/>
</dbReference>
<dbReference type="Gene3D" id="3.40.640.10">
    <property type="entry name" value="Type I PLP-dependent aspartate aminotransferase-like (Major domain)"/>
    <property type="match status" value="1"/>
</dbReference>
<accession>A0A2L2XHW9</accession>
<dbReference type="CDD" id="cd00610">
    <property type="entry name" value="OAT_like"/>
    <property type="match status" value="1"/>
</dbReference>
<dbReference type="PANTHER" id="PTHR11986:SF58">
    <property type="entry name" value="LEUCINE_METHIONINE RACEMASE"/>
    <property type="match status" value="1"/>
</dbReference>
<evidence type="ECO:0000256" key="16">
    <source>
        <dbReference type="RuleBase" id="RU003560"/>
    </source>
</evidence>
<evidence type="ECO:0000256" key="8">
    <source>
        <dbReference type="ARBA" id="ARBA00022679"/>
    </source>
</evidence>
<evidence type="ECO:0000256" key="1">
    <source>
        <dbReference type="ARBA" id="ARBA00001750"/>
    </source>
</evidence>
<evidence type="ECO:0000256" key="12">
    <source>
        <dbReference type="ARBA" id="ARBA00030857"/>
    </source>
</evidence>
<comment type="similarity">
    <text evidence="4 16">Belongs to the class-III pyridoxal-phosphate-dependent aminotransferase family.</text>
</comment>
<keyword evidence="9 16" id="KW-0663">Pyridoxal phosphate</keyword>
<dbReference type="EC" id="2.6.1.22" evidence="5"/>
<evidence type="ECO:0000256" key="5">
    <source>
        <dbReference type="ARBA" id="ARBA00012876"/>
    </source>
</evidence>
<protein>
    <recommendedName>
        <fullName evidence="12">(S)-3-amino-2-methylpropionate transaminase</fullName>
        <ecNumber evidence="6">2.6.1.19</ecNumber>
        <ecNumber evidence="5">2.6.1.22</ecNumber>
    </recommendedName>
    <alternativeName>
        <fullName evidence="13">GABA aminotransferase</fullName>
    </alternativeName>
    <alternativeName>
        <fullName evidence="11">Gamma-amino-N-butyrate transaminase</fullName>
    </alternativeName>
    <alternativeName>
        <fullName evidence="15">Glutamate:succinic semialdehyde transaminase</fullName>
    </alternativeName>
    <alternativeName>
        <fullName evidence="10">L-AIBAT</fullName>
    </alternativeName>
</protein>
<dbReference type="InterPro" id="IPR015424">
    <property type="entry name" value="PyrdxlP-dep_Trfase"/>
</dbReference>
<reference evidence="18" key="1">
    <citation type="submission" date="2018-02" db="EMBL/GenBank/DDBJ databases">
        <title>Genome sequence of Desulfocucumis palustris strain NAW-5.</title>
        <authorList>
            <person name="Watanabe M."/>
            <person name="Kojima H."/>
            <person name="Fukui M."/>
        </authorList>
    </citation>
    <scope>NUCLEOTIDE SEQUENCE [LARGE SCALE GENOMIC DNA]</scope>
    <source>
        <strain evidence="18">NAW-5</strain>
    </source>
</reference>
<evidence type="ECO:0000256" key="3">
    <source>
        <dbReference type="ARBA" id="ARBA00005176"/>
    </source>
</evidence>
<evidence type="ECO:0000256" key="14">
    <source>
        <dbReference type="ARBA" id="ARBA00048021"/>
    </source>
</evidence>